<evidence type="ECO:0000313" key="3">
    <source>
        <dbReference type="EMBL" id="KAI2649714.1"/>
    </source>
</evidence>
<feature type="domain" description="SCP" evidence="2">
    <location>
        <begin position="66"/>
        <end position="189"/>
    </location>
</feature>
<sequence length="238" mass="27048">MMNLACAQLFFAVTLWTLPCTTAAVAVDDPKELLHLSEVSLEAVLPRNSSDTSAPRTRRKRFISSKDMTAILDYHNRVRSQAFPPAANMEYMVWDERLAKSAESWAAQCIWDHGPPHVLRHIGQNLSIISGRYRSIIDLVRSWYDERQYFSYPNRCSGSVCTHYTQMVWATSNKIGCAVRRCSNMYVFGRGTGLERLHIKQENLAPHVPQVTEDRAIKTSVTPDQNPEEMQAVSEANE</sequence>
<gene>
    <name evidence="3" type="ORF">H4Q32_015720</name>
</gene>
<dbReference type="InterPro" id="IPR035940">
    <property type="entry name" value="CAP_sf"/>
</dbReference>
<evidence type="ECO:0000313" key="4">
    <source>
        <dbReference type="Proteomes" id="UP000830375"/>
    </source>
</evidence>
<dbReference type="PANTHER" id="PTHR10334">
    <property type="entry name" value="CYSTEINE-RICH SECRETORY PROTEIN-RELATED"/>
    <property type="match status" value="1"/>
</dbReference>
<organism evidence="3 4">
    <name type="scientific">Labeo rohita</name>
    <name type="common">Indian major carp</name>
    <name type="synonym">Cyprinus rohita</name>
    <dbReference type="NCBI Taxonomy" id="84645"/>
    <lineage>
        <taxon>Eukaryota</taxon>
        <taxon>Metazoa</taxon>
        <taxon>Chordata</taxon>
        <taxon>Craniata</taxon>
        <taxon>Vertebrata</taxon>
        <taxon>Euteleostomi</taxon>
        <taxon>Actinopterygii</taxon>
        <taxon>Neopterygii</taxon>
        <taxon>Teleostei</taxon>
        <taxon>Ostariophysi</taxon>
        <taxon>Cypriniformes</taxon>
        <taxon>Cyprinidae</taxon>
        <taxon>Labeoninae</taxon>
        <taxon>Labeonini</taxon>
        <taxon>Labeo</taxon>
    </lineage>
</organism>
<dbReference type="Proteomes" id="UP000830375">
    <property type="component" value="Unassembled WGS sequence"/>
</dbReference>
<dbReference type="SUPFAM" id="SSF55797">
    <property type="entry name" value="PR-1-like"/>
    <property type="match status" value="1"/>
</dbReference>
<evidence type="ECO:0000256" key="1">
    <source>
        <dbReference type="SAM" id="SignalP"/>
    </source>
</evidence>
<feature type="signal peptide" evidence="1">
    <location>
        <begin position="1"/>
        <end position="23"/>
    </location>
</feature>
<accession>A0ABQ8LGP3</accession>
<keyword evidence="1" id="KW-0732">Signal</keyword>
<dbReference type="SMART" id="SM00198">
    <property type="entry name" value="SCP"/>
    <property type="match status" value="1"/>
</dbReference>
<dbReference type="EMBL" id="JACTAM010000023">
    <property type="protein sequence ID" value="KAI2649714.1"/>
    <property type="molecule type" value="Genomic_DNA"/>
</dbReference>
<dbReference type="PRINTS" id="PR00837">
    <property type="entry name" value="V5TPXLIKE"/>
</dbReference>
<dbReference type="Pfam" id="PF00188">
    <property type="entry name" value="CAP"/>
    <property type="match status" value="1"/>
</dbReference>
<name>A0ABQ8LGP3_LABRO</name>
<protein>
    <submittedName>
        <fullName evidence="3">Peptidase inhibitor 15</fullName>
    </submittedName>
</protein>
<proteinExistence type="predicted"/>
<evidence type="ECO:0000259" key="2">
    <source>
        <dbReference type="SMART" id="SM00198"/>
    </source>
</evidence>
<dbReference type="Gene3D" id="3.40.33.10">
    <property type="entry name" value="CAP"/>
    <property type="match status" value="1"/>
</dbReference>
<feature type="chain" id="PRO_5047009807" evidence="1">
    <location>
        <begin position="24"/>
        <end position="238"/>
    </location>
</feature>
<comment type="caution">
    <text evidence="3">The sequence shown here is derived from an EMBL/GenBank/DDBJ whole genome shotgun (WGS) entry which is preliminary data.</text>
</comment>
<dbReference type="InterPro" id="IPR014044">
    <property type="entry name" value="CAP_dom"/>
</dbReference>
<reference evidence="3 4" key="1">
    <citation type="submission" date="2022-01" db="EMBL/GenBank/DDBJ databases">
        <title>A high-quality chromosome-level genome assembly of rohu carp, Labeo rohita.</title>
        <authorList>
            <person name="Arick M.A. II"/>
            <person name="Hsu C.-Y."/>
            <person name="Magbanua Z."/>
            <person name="Pechanova O."/>
            <person name="Grover C."/>
            <person name="Miller E."/>
            <person name="Thrash A."/>
            <person name="Ezzel L."/>
            <person name="Alam S."/>
            <person name="Benzie J."/>
            <person name="Hamilton M."/>
            <person name="Karsi A."/>
            <person name="Lawrence M.L."/>
            <person name="Peterson D.G."/>
        </authorList>
    </citation>
    <scope>NUCLEOTIDE SEQUENCE [LARGE SCALE GENOMIC DNA]</scope>
    <source>
        <strain evidence="4">BAU-BD-2019</strain>
        <tissue evidence="3">Blood</tissue>
    </source>
</reference>
<dbReference type="InterPro" id="IPR001283">
    <property type="entry name" value="CRISP-related"/>
</dbReference>
<keyword evidence="4" id="KW-1185">Reference proteome</keyword>